<evidence type="ECO:0000256" key="2">
    <source>
        <dbReference type="SAM" id="SignalP"/>
    </source>
</evidence>
<evidence type="ECO:0000313" key="5">
    <source>
        <dbReference type="Proteomes" id="UP000622707"/>
    </source>
</evidence>
<dbReference type="EMBL" id="JAEQND010000014">
    <property type="protein sequence ID" value="MBL0427947.1"/>
    <property type="molecule type" value="Genomic_DNA"/>
</dbReference>
<organism evidence="4 5">
    <name type="scientific">Ramlibacter alkalitolerans</name>
    <dbReference type="NCBI Taxonomy" id="2039631"/>
    <lineage>
        <taxon>Bacteria</taxon>
        <taxon>Pseudomonadati</taxon>
        <taxon>Pseudomonadota</taxon>
        <taxon>Betaproteobacteria</taxon>
        <taxon>Burkholderiales</taxon>
        <taxon>Comamonadaceae</taxon>
        <taxon>Ramlibacter</taxon>
    </lineage>
</organism>
<feature type="region of interest" description="Disordered" evidence="1">
    <location>
        <begin position="54"/>
        <end position="75"/>
    </location>
</feature>
<evidence type="ECO:0000313" key="4">
    <source>
        <dbReference type="EMBL" id="MBL0427947.1"/>
    </source>
</evidence>
<name>A0ABS1JUQ3_9BURK</name>
<evidence type="ECO:0000256" key="1">
    <source>
        <dbReference type="SAM" id="MobiDB-lite"/>
    </source>
</evidence>
<proteinExistence type="predicted"/>
<gene>
    <name evidence="4" type="ORF">JI746_22765</name>
</gene>
<comment type="caution">
    <text evidence="4">The sequence shown here is derived from an EMBL/GenBank/DDBJ whole genome shotgun (WGS) entry which is preliminary data.</text>
</comment>
<keyword evidence="5" id="KW-1185">Reference proteome</keyword>
<keyword evidence="2" id="KW-0732">Signal</keyword>
<dbReference type="Proteomes" id="UP000622707">
    <property type="component" value="Unassembled WGS sequence"/>
</dbReference>
<feature type="domain" description="DUF4124" evidence="3">
    <location>
        <begin position="12"/>
        <end position="44"/>
    </location>
</feature>
<feature type="chain" id="PRO_5045480489" evidence="2">
    <location>
        <begin position="24"/>
        <end position="175"/>
    </location>
</feature>
<dbReference type="InterPro" id="IPR025392">
    <property type="entry name" value="DUF4124"/>
</dbReference>
<accession>A0ABS1JUQ3</accession>
<reference evidence="4 5" key="1">
    <citation type="journal article" date="2017" name="Int. J. Syst. Evol. Microbiol.">
        <title>Ramlibacter alkalitolerans sp. nov., alkali-tolerant bacterium isolated from soil of ginseng.</title>
        <authorList>
            <person name="Lee D.H."/>
            <person name="Cha C.J."/>
        </authorList>
    </citation>
    <scope>NUCLEOTIDE SEQUENCE [LARGE SCALE GENOMIC DNA]</scope>
    <source>
        <strain evidence="4 5">KACC 19305</strain>
    </source>
</reference>
<dbReference type="Pfam" id="PF13511">
    <property type="entry name" value="DUF4124"/>
    <property type="match status" value="1"/>
</dbReference>
<sequence length="175" mass="18722">MRAFGRTIVVAAAICLSPGGAWAVYKCADGNGRIAFQDTPCPGAGTQFDVKPAGGIAPAREHTSSSNVPQSEADRLERIVSDSQKQRRKLEIEARLLPDAEAAMRTLRNQCDGQMAALRAQKGAANNNLAGATWEVSLSGEMSAVATRCDTRQRELRQDYDALARECAALAGCKR</sequence>
<protein>
    <submittedName>
        <fullName evidence="4">DUF4124 domain-containing protein</fullName>
    </submittedName>
</protein>
<feature type="signal peptide" evidence="2">
    <location>
        <begin position="1"/>
        <end position="23"/>
    </location>
</feature>
<evidence type="ECO:0000259" key="3">
    <source>
        <dbReference type="Pfam" id="PF13511"/>
    </source>
</evidence>
<dbReference type="RefSeq" id="WP_201692577.1">
    <property type="nucleotide sequence ID" value="NZ_JAEQND010000014.1"/>
</dbReference>